<gene>
    <name evidence="1" type="ORF">NCTC8622_07624</name>
</gene>
<sequence>MVTLKLKGSAVAFILRYKVEVWLITSKNQP</sequence>
<evidence type="ECO:0000313" key="1">
    <source>
        <dbReference type="EMBL" id="STI88425.1"/>
    </source>
</evidence>
<dbReference type="EMBL" id="UGCP01000002">
    <property type="protein sequence ID" value="STI88425.1"/>
    <property type="molecule type" value="Genomic_DNA"/>
</dbReference>
<evidence type="ECO:0000313" key="2">
    <source>
        <dbReference type="Proteomes" id="UP000254079"/>
    </source>
</evidence>
<proteinExistence type="predicted"/>
<reference evidence="1 2" key="1">
    <citation type="submission" date="2018-06" db="EMBL/GenBank/DDBJ databases">
        <authorList>
            <consortium name="Pathogen Informatics"/>
            <person name="Doyle S."/>
        </authorList>
    </citation>
    <scope>NUCLEOTIDE SEQUENCE [LARGE SCALE GENOMIC DNA]</scope>
    <source>
        <strain evidence="1 2">NCTC8622</strain>
    </source>
</reference>
<organism evidence="1 2">
    <name type="scientific">Escherichia coli</name>
    <dbReference type="NCBI Taxonomy" id="562"/>
    <lineage>
        <taxon>Bacteria</taxon>
        <taxon>Pseudomonadati</taxon>
        <taxon>Pseudomonadota</taxon>
        <taxon>Gammaproteobacteria</taxon>
        <taxon>Enterobacterales</taxon>
        <taxon>Enterobacteriaceae</taxon>
        <taxon>Escherichia</taxon>
    </lineage>
</organism>
<dbReference type="Proteomes" id="UP000254079">
    <property type="component" value="Unassembled WGS sequence"/>
</dbReference>
<name>A0A376UFX8_ECOLX</name>
<accession>A0A376UFX8</accession>
<protein>
    <submittedName>
        <fullName evidence="1">Uncharacterized protein</fullName>
    </submittedName>
</protein>
<dbReference type="AlphaFoldDB" id="A0A376UFX8"/>